<keyword evidence="4" id="KW-1185">Reference proteome</keyword>
<comment type="caution">
    <text evidence="3">The sequence shown here is derived from an EMBL/GenBank/DDBJ whole genome shotgun (WGS) entry which is preliminary data.</text>
</comment>
<dbReference type="InterPro" id="IPR036291">
    <property type="entry name" value="NAD(P)-bd_dom_sf"/>
</dbReference>
<protein>
    <submittedName>
        <fullName evidence="3">Short-chain dehydrogenase</fullName>
    </submittedName>
</protein>
<dbReference type="EMBL" id="NIOJ01000032">
    <property type="protein sequence ID" value="PNT97928.1"/>
    <property type="molecule type" value="Genomic_DNA"/>
</dbReference>
<dbReference type="Pfam" id="PF13561">
    <property type="entry name" value="adh_short_C2"/>
    <property type="match status" value="1"/>
</dbReference>
<evidence type="ECO:0000313" key="4">
    <source>
        <dbReference type="Proteomes" id="UP000236151"/>
    </source>
</evidence>
<dbReference type="KEGG" id="cthd:CDO33_00475"/>
<dbReference type="GO" id="GO:0008206">
    <property type="term" value="P:bile acid metabolic process"/>
    <property type="evidence" value="ECO:0007669"/>
    <property type="project" value="UniProtKB-ARBA"/>
</dbReference>
<evidence type="ECO:0000256" key="2">
    <source>
        <dbReference type="ARBA" id="ARBA00023002"/>
    </source>
</evidence>
<dbReference type="PANTHER" id="PTHR43639:SF1">
    <property type="entry name" value="SHORT-CHAIN DEHYDROGENASE_REDUCTASE FAMILY PROTEIN"/>
    <property type="match status" value="1"/>
</dbReference>
<dbReference type="GO" id="GO:0016491">
    <property type="term" value="F:oxidoreductase activity"/>
    <property type="evidence" value="ECO:0007669"/>
    <property type="project" value="UniProtKB-KW"/>
</dbReference>
<keyword evidence="2" id="KW-0560">Oxidoreductase</keyword>
<organism evidence="3 4">
    <name type="scientific">Clostridium thermosuccinogenes</name>
    <dbReference type="NCBI Taxonomy" id="84032"/>
    <lineage>
        <taxon>Bacteria</taxon>
        <taxon>Bacillati</taxon>
        <taxon>Bacillota</taxon>
        <taxon>Clostridia</taxon>
        <taxon>Eubacteriales</taxon>
        <taxon>Clostridiaceae</taxon>
        <taxon>Clostridium</taxon>
    </lineage>
</organism>
<proteinExistence type="inferred from homology"/>
<gene>
    <name evidence="3" type="ORF">CDQ84_12125</name>
</gene>
<dbReference type="PRINTS" id="PR00080">
    <property type="entry name" value="SDRFAMILY"/>
</dbReference>
<accession>A0A2K2FBU2</accession>
<dbReference type="InterPro" id="IPR020904">
    <property type="entry name" value="Sc_DH/Rdtase_CS"/>
</dbReference>
<reference evidence="4" key="1">
    <citation type="submission" date="2017-06" db="EMBL/GenBank/DDBJ databases">
        <title>Investigating the central metabolism of Clostridium thermosuccinogenes.</title>
        <authorList>
            <person name="Koendjbiharie J.G."/>
            <person name="Van Kranenburg R."/>
            <person name="Vriesendorp B."/>
        </authorList>
    </citation>
    <scope>NUCLEOTIDE SEQUENCE [LARGE SCALE GENOMIC DNA]</scope>
    <source>
        <strain evidence="4">DSM 5806</strain>
    </source>
</reference>
<dbReference type="RefSeq" id="WP_103082001.1">
    <property type="nucleotide sequence ID" value="NZ_CP021850.1"/>
</dbReference>
<dbReference type="OrthoDB" id="9803333at2"/>
<dbReference type="PANTHER" id="PTHR43639">
    <property type="entry name" value="OXIDOREDUCTASE, SHORT-CHAIN DEHYDROGENASE/REDUCTASE FAMILY (AFU_ORTHOLOGUE AFUA_5G02870)"/>
    <property type="match status" value="1"/>
</dbReference>
<dbReference type="AlphaFoldDB" id="A0A2K2FBU2"/>
<dbReference type="InterPro" id="IPR002347">
    <property type="entry name" value="SDR_fam"/>
</dbReference>
<comment type="similarity">
    <text evidence="1">Belongs to the short-chain dehydrogenases/reductases (SDR) family.</text>
</comment>
<dbReference type="Gene3D" id="3.40.50.720">
    <property type="entry name" value="NAD(P)-binding Rossmann-like Domain"/>
    <property type="match status" value="1"/>
</dbReference>
<dbReference type="FunFam" id="3.40.50.720:FF:000084">
    <property type="entry name" value="Short-chain dehydrogenase reductase"/>
    <property type="match status" value="1"/>
</dbReference>
<name>A0A2K2FBU2_9CLOT</name>
<dbReference type="Proteomes" id="UP000236151">
    <property type="component" value="Unassembled WGS sequence"/>
</dbReference>
<sequence>MNFRDKVCVVTGGALGIGRCLTREFAKAGSKVAFIDMNKEAGEENLEFIKQKGGEALFYCGDVAREEDLINFKDEVINRFGRVDYLINNAGLSRRGILSSCSYDDFNYVLKVGITAPYYLTKLFLPHFSRGGSVVNISSTRAMMSQADTESYTAAKGGVSALTHALAVSLAGRVRVNSVSPGWIDTGAYHDENYHPAYTEADTAQHPSGRVGEPMDIARVVMFLCDEENSFITGENITVDGGMTKLMIYSGDEGWEYKVTKRT</sequence>
<dbReference type="PROSITE" id="PS00061">
    <property type="entry name" value="ADH_SHORT"/>
    <property type="match status" value="1"/>
</dbReference>
<dbReference type="SUPFAM" id="SSF51735">
    <property type="entry name" value="NAD(P)-binding Rossmann-fold domains"/>
    <property type="match status" value="1"/>
</dbReference>
<evidence type="ECO:0000313" key="3">
    <source>
        <dbReference type="EMBL" id="PNT97928.1"/>
    </source>
</evidence>
<dbReference type="PRINTS" id="PR00081">
    <property type="entry name" value="GDHRDH"/>
</dbReference>
<evidence type="ECO:0000256" key="1">
    <source>
        <dbReference type="ARBA" id="ARBA00006484"/>
    </source>
</evidence>